<evidence type="ECO:0000313" key="1">
    <source>
        <dbReference type="EMBL" id="KMQ87211.1"/>
    </source>
</evidence>
<dbReference type="PANTHER" id="PTHR33332">
    <property type="entry name" value="REVERSE TRANSCRIPTASE DOMAIN-CONTAINING PROTEIN"/>
    <property type="match status" value="1"/>
</dbReference>
<reference evidence="1 2" key="1">
    <citation type="submission" date="2015-04" db="EMBL/GenBank/DDBJ databases">
        <title>Lasius niger genome sequencing.</title>
        <authorList>
            <person name="Konorov E.A."/>
            <person name="Nikitin M.A."/>
            <person name="Kirill M.V."/>
            <person name="Chang P."/>
        </authorList>
    </citation>
    <scope>NUCLEOTIDE SEQUENCE [LARGE SCALE GENOMIC DNA]</scope>
    <source>
        <tissue evidence="1">Whole</tissue>
    </source>
</reference>
<keyword evidence="2" id="KW-1185">Reference proteome</keyword>
<name>A0A0J7KAF4_LASNI</name>
<dbReference type="EMBL" id="LBMM01010819">
    <property type="protein sequence ID" value="KMQ87211.1"/>
    <property type="molecule type" value="Genomic_DNA"/>
</dbReference>
<dbReference type="AlphaFoldDB" id="A0A0J7KAF4"/>
<proteinExistence type="predicted"/>
<protein>
    <recommendedName>
        <fullName evidence="3">Rna-directed dna polymerase from mobile element jockey-like protein</fullName>
    </recommendedName>
</protein>
<dbReference type="OrthoDB" id="7694116at2759"/>
<dbReference type="PaxDb" id="67767-A0A0J7KAF4"/>
<evidence type="ECO:0008006" key="3">
    <source>
        <dbReference type="Google" id="ProtNLM"/>
    </source>
</evidence>
<comment type="caution">
    <text evidence="1">The sequence shown here is derived from an EMBL/GenBank/DDBJ whole genome shotgun (WGS) entry which is preliminary data.</text>
</comment>
<evidence type="ECO:0000313" key="2">
    <source>
        <dbReference type="Proteomes" id="UP000036403"/>
    </source>
</evidence>
<accession>A0A0J7KAF4</accession>
<gene>
    <name evidence="1" type="ORF">RF55_13577</name>
</gene>
<organism evidence="1 2">
    <name type="scientific">Lasius niger</name>
    <name type="common">Black garden ant</name>
    <dbReference type="NCBI Taxonomy" id="67767"/>
    <lineage>
        <taxon>Eukaryota</taxon>
        <taxon>Metazoa</taxon>
        <taxon>Ecdysozoa</taxon>
        <taxon>Arthropoda</taxon>
        <taxon>Hexapoda</taxon>
        <taxon>Insecta</taxon>
        <taxon>Pterygota</taxon>
        <taxon>Neoptera</taxon>
        <taxon>Endopterygota</taxon>
        <taxon>Hymenoptera</taxon>
        <taxon>Apocrita</taxon>
        <taxon>Aculeata</taxon>
        <taxon>Formicoidea</taxon>
        <taxon>Formicidae</taxon>
        <taxon>Formicinae</taxon>
        <taxon>Lasius</taxon>
        <taxon>Lasius</taxon>
    </lineage>
</organism>
<dbReference type="Proteomes" id="UP000036403">
    <property type="component" value="Unassembled WGS sequence"/>
</dbReference>
<sequence>MENKLLLNSAKTQAIIMGTSRFINAIDLTNVPAVKVNGTILQYSTSVRYLGVTIMNTMSWEMQVTIMANKIHSVLYQLKLCKNLLPESLRAKLVVALAMPHVDYCCTAYTDMTSEQNLKLHRAVNSCIRYIYSVRRDEHITPFYERLGWLRIDARRNYFVGCLLFSILQTQQPSLLRANYSLKVPLSDRTTRAPRDTLLQPHCRTELFKRSFRVTSIRMWNDLPSSIKEAKTLAELETDYMRIYSVVLNNMSLLHL</sequence>